<dbReference type="RefSeq" id="WP_153459768.1">
    <property type="nucleotide sequence ID" value="NZ_WBOF01000001.1"/>
</dbReference>
<keyword evidence="2" id="KW-1133">Transmembrane helix</keyword>
<feature type="domain" description="DUF7144" evidence="3">
    <location>
        <begin position="26"/>
        <end position="137"/>
    </location>
</feature>
<dbReference type="EMBL" id="WBOF01000001">
    <property type="protein sequence ID" value="MQS11050.1"/>
    <property type="molecule type" value="Genomic_DNA"/>
</dbReference>
<evidence type="ECO:0000313" key="4">
    <source>
        <dbReference type="EMBL" id="MQS11050.1"/>
    </source>
</evidence>
<dbReference type="AlphaFoldDB" id="A0A6N7KHU3"/>
<dbReference type="Proteomes" id="UP000450000">
    <property type="component" value="Unassembled WGS sequence"/>
</dbReference>
<reference evidence="4 5" key="1">
    <citation type="submission" date="2019-09" db="EMBL/GenBank/DDBJ databases">
        <title>Genome Sequences of Streptomyces kaniharaensis ATCC 21070.</title>
        <authorList>
            <person name="Zhu W."/>
            <person name="De Crecy-Lagard V."/>
            <person name="Richards N.G."/>
        </authorList>
    </citation>
    <scope>NUCLEOTIDE SEQUENCE [LARGE SCALE GENOMIC DNA]</scope>
    <source>
        <strain evidence="4 5">SF-557</strain>
    </source>
</reference>
<feature type="transmembrane region" description="Helical" evidence="2">
    <location>
        <begin position="118"/>
        <end position="135"/>
    </location>
</feature>
<evidence type="ECO:0000256" key="1">
    <source>
        <dbReference type="SAM" id="MobiDB-lite"/>
    </source>
</evidence>
<evidence type="ECO:0000256" key="2">
    <source>
        <dbReference type="SAM" id="Phobius"/>
    </source>
</evidence>
<comment type="caution">
    <text evidence="4">The sequence shown here is derived from an EMBL/GenBank/DDBJ whole genome shotgun (WGS) entry which is preliminary data.</text>
</comment>
<dbReference type="Pfam" id="PF23636">
    <property type="entry name" value="DUF7144"/>
    <property type="match status" value="1"/>
</dbReference>
<feature type="region of interest" description="Disordered" evidence="1">
    <location>
        <begin position="143"/>
        <end position="166"/>
    </location>
</feature>
<gene>
    <name evidence="4" type="ORF">F7Q99_01815</name>
</gene>
<evidence type="ECO:0000259" key="3">
    <source>
        <dbReference type="Pfam" id="PF23636"/>
    </source>
</evidence>
<dbReference type="InterPro" id="IPR055568">
    <property type="entry name" value="DUF7144"/>
</dbReference>
<dbReference type="OrthoDB" id="4482242at2"/>
<feature type="transmembrane region" description="Helical" evidence="2">
    <location>
        <begin position="68"/>
        <end position="87"/>
    </location>
</feature>
<accession>A0A6N7KHU3</accession>
<evidence type="ECO:0000313" key="5">
    <source>
        <dbReference type="Proteomes" id="UP000450000"/>
    </source>
</evidence>
<feature type="transmembrane region" description="Helical" evidence="2">
    <location>
        <begin position="94"/>
        <end position="112"/>
    </location>
</feature>
<name>A0A6N7KHU3_9ACTN</name>
<feature type="transmembrane region" description="Helical" evidence="2">
    <location>
        <begin position="25"/>
        <end position="48"/>
    </location>
</feature>
<organism evidence="4 5">
    <name type="scientific">Streptomyces kaniharaensis</name>
    <dbReference type="NCBI Taxonomy" id="212423"/>
    <lineage>
        <taxon>Bacteria</taxon>
        <taxon>Bacillati</taxon>
        <taxon>Actinomycetota</taxon>
        <taxon>Actinomycetes</taxon>
        <taxon>Kitasatosporales</taxon>
        <taxon>Streptomycetaceae</taxon>
        <taxon>Streptomyces</taxon>
    </lineage>
</organism>
<keyword evidence="2" id="KW-0472">Membrane</keyword>
<keyword evidence="5" id="KW-1185">Reference proteome</keyword>
<protein>
    <recommendedName>
        <fullName evidence="3">DUF7144 domain-containing protein</fullName>
    </recommendedName>
</protein>
<keyword evidence="2" id="KW-0812">Transmembrane</keyword>
<sequence>MPTAAPHGEDPAAGARGSGSTGSGLITFAGVLLILLGSLNALDGIAAIARSHFFVGNAHYVFGDLRSWGWAILFLAVAQLAAAYGVLALRAQWARWTGVVVLGLNAFAQMVFAPSYPLWSVTVIAIDVIGIYGLTAQSTSEQWAPTADGTAPPVRAERGSGPGTGA</sequence>
<proteinExistence type="predicted"/>